<gene>
    <name evidence="2" type="ORF">WG66_11835</name>
</gene>
<protein>
    <recommendedName>
        <fullName evidence="4">F-box domain-containing protein</fullName>
    </recommendedName>
</protein>
<feature type="region of interest" description="Disordered" evidence="1">
    <location>
        <begin position="283"/>
        <end position="306"/>
    </location>
</feature>
<name>A0A0W0FHA9_MONRR</name>
<dbReference type="InterPro" id="IPR036322">
    <property type="entry name" value="WD40_repeat_dom_sf"/>
</dbReference>
<comment type="caution">
    <text evidence="2">The sequence shown here is derived from an EMBL/GenBank/DDBJ whole genome shotgun (WGS) entry which is preliminary data.</text>
</comment>
<organism evidence="2 3">
    <name type="scientific">Moniliophthora roreri</name>
    <name type="common">Frosty pod rot fungus</name>
    <name type="synonym">Monilia roreri</name>
    <dbReference type="NCBI Taxonomy" id="221103"/>
    <lineage>
        <taxon>Eukaryota</taxon>
        <taxon>Fungi</taxon>
        <taxon>Dikarya</taxon>
        <taxon>Basidiomycota</taxon>
        <taxon>Agaricomycotina</taxon>
        <taxon>Agaricomycetes</taxon>
        <taxon>Agaricomycetidae</taxon>
        <taxon>Agaricales</taxon>
        <taxon>Marasmiineae</taxon>
        <taxon>Marasmiaceae</taxon>
        <taxon>Moniliophthora</taxon>
    </lineage>
</organism>
<dbReference type="eggNOG" id="ENOG502S6RE">
    <property type="taxonomic scope" value="Eukaryota"/>
</dbReference>
<evidence type="ECO:0000313" key="2">
    <source>
        <dbReference type="EMBL" id="KTB35670.1"/>
    </source>
</evidence>
<dbReference type="Gene3D" id="2.130.10.10">
    <property type="entry name" value="YVTN repeat-like/Quinoprotein amine dehydrogenase"/>
    <property type="match status" value="1"/>
</dbReference>
<evidence type="ECO:0000313" key="3">
    <source>
        <dbReference type="Proteomes" id="UP000054988"/>
    </source>
</evidence>
<dbReference type="EMBL" id="LATX01001986">
    <property type="protein sequence ID" value="KTB35670.1"/>
    <property type="molecule type" value="Genomic_DNA"/>
</dbReference>
<dbReference type="AlphaFoldDB" id="A0A0W0FHA9"/>
<reference evidence="2 3" key="1">
    <citation type="submission" date="2015-12" db="EMBL/GenBank/DDBJ databases">
        <title>Draft genome sequence of Moniliophthora roreri, the causal agent of frosty pod rot of cacao.</title>
        <authorList>
            <person name="Aime M.C."/>
            <person name="Diaz-Valderrama J.R."/>
            <person name="Kijpornyongpan T."/>
            <person name="Phillips-Mora W."/>
        </authorList>
    </citation>
    <scope>NUCLEOTIDE SEQUENCE [LARGE SCALE GENOMIC DNA]</scope>
    <source>
        <strain evidence="2 3">MCA 2952</strain>
    </source>
</reference>
<evidence type="ECO:0000256" key="1">
    <source>
        <dbReference type="SAM" id="MobiDB-lite"/>
    </source>
</evidence>
<dbReference type="SUPFAM" id="SSF50978">
    <property type="entry name" value="WD40 repeat-like"/>
    <property type="match status" value="1"/>
</dbReference>
<dbReference type="InterPro" id="IPR015943">
    <property type="entry name" value="WD40/YVTN_repeat-like_dom_sf"/>
</dbReference>
<proteinExistence type="predicted"/>
<accession>A0A0W0FHA9</accession>
<feature type="compositionally biased region" description="Polar residues" evidence="1">
    <location>
        <begin position="292"/>
        <end position="306"/>
    </location>
</feature>
<sequence>MLGRCLAEECPLPIAPTGLVSQTHILVLGNMTILAPAFEHPSPEVSLMTLTGQHHTLRCPSTRSNTPTQITALALDQSTLTSSHTRLACFISTGELSLFSISHTIPLTSRRELTYTPPRRTSRVSPIVQAVYHHPLLITLSESFSLSIYDLSSGNIILQHTLTSFTSYPPSCMVLSAPTNSAYKLVIAYAIPVYPAHWSVGVTELIITNHSGSEPTLSSSHYLSDIATIPPMSILSTRTARAVDVPQGWIDERKLRYMREQWSRKVSRIADTQTDGKWVVLAPDDSIHGRPTPSSTSSHLNSHTASSLYSPTSLQLYRLSLPQPSSVSSSPPKLTFVRTLNGQLGPIASLALADGRCVSLGLNGSIWVWDLEAGTGAEVAGPEFGLTYEDARILFTKPSVDFDDRRIITTAGDRVVVRSFDI</sequence>
<dbReference type="Proteomes" id="UP000054988">
    <property type="component" value="Unassembled WGS sequence"/>
</dbReference>
<evidence type="ECO:0008006" key="4">
    <source>
        <dbReference type="Google" id="ProtNLM"/>
    </source>
</evidence>